<comment type="similarity">
    <text evidence="1">Belongs to the 'phage' integrase family.</text>
</comment>
<reference evidence="8 9" key="1">
    <citation type="submission" date="2024-03" db="EMBL/GenBank/DDBJ databases">
        <title>Novel species of the genus Variovorax.</title>
        <authorList>
            <person name="Liu Q."/>
            <person name="Xin Y.-H."/>
        </authorList>
    </citation>
    <scope>NUCLEOTIDE SEQUENCE [LARGE SCALE GENOMIC DNA]</scope>
    <source>
        <strain evidence="8 9">KACC 18900</strain>
    </source>
</reference>
<dbReference type="Pfam" id="PF13356">
    <property type="entry name" value="Arm-DNA-bind_3"/>
    <property type="match status" value="1"/>
</dbReference>
<evidence type="ECO:0000256" key="2">
    <source>
        <dbReference type="ARBA" id="ARBA00022908"/>
    </source>
</evidence>
<dbReference type="InterPro" id="IPR010998">
    <property type="entry name" value="Integrase_recombinase_N"/>
</dbReference>
<evidence type="ECO:0000256" key="5">
    <source>
        <dbReference type="PROSITE-ProRule" id="PRU01248"/>
    </source>
</evidence>
<dbReference type="RefSeq" id="WP_340345793.1">
    <property type="nucleotide sequence ID" value="NZ_JBBKZT010000015.1"/>
</dbReference>
<keyword evidence="2" id="KW-0229">DNA integration</keyword>
<dbReference type="InterPro" id="IPR011010">
    <property type="entry name" value="DNA_brk_join_enz"/>
</dbReference>
<dbReference type="PANTHER" id="PTHR30629">
    <property type="entry name" value="PROPHAGE INTEGRASE"/>
    <property type="match status" value="1"/>
</dbReference>
<dbReference type="InterPro" id="IPR050808">
    <property type="entry name" value="Phage_Integrase"/>
</dbReference>
<feature type="domain" description="Tyr recombinase" evidence="6">
    <location>
        <begin position="222"/>
        <end position="403"/>
    </location>
</feature>
<feature type="domain" description="Core-binding (CB)" evidence="7">
    <location>
        <begin position="109"/>
        <end position="190"/>
    </location>
</feature>
<organism evidence="8 9">
    <name type="scientific">Variovorax rhizosphaerae</name>
    <dbReference type="NCBI Taxonomy" id="1836200"/>
    <lineage>
        <taxon>Bacteria</taxon>
        <taxon>Pseudomonadati</taxon>
        <taxon>Pseudomonadota</taxon>
        <taxon>Betaproteobacteria</taxon>
        <taxon>Burkholderiales</taxon>
        <taxon>Comamonadaceae</taxon>
        <taxon>Variovorax</taxon>
    </lineage>
</organism>
<protein>
    <submittedName>
        <fullName evidence="8">Integrase arm-type DNA-binding domain-containing protein</fullName>
    </submittedName>
</protein>
<sequence>MGTASKLTDVKVKTAKVGRYGDGAGLMLEVRANPSGTVTSRNWTMRFTSPATGKARWMGLGQYPGVSLSDARQAAGDARKLISQGVDPIDQRAGEREAMQAAGQAPKARTFDQAASLLMESKREGWRNPKHRAQWQSTLDTYASPVIGTKAAAAVTFDDVLTILSPIWTAKPETASRVRGRIEAVLDYAAVIEGAHERSNPARWKGRLDKVLPAPKKVRKVEHHAALPFGKASAFMKQLRALPGTSAQALEFTILTAARSGEVRGMTWGELDLDNAAWTVPAERMKAKVEHRVALSNEAIALLRAIPNNDKPGAPHPGDALVFPSLLKPGRPLSDMSLTAVLRRAKVPVTVHGFRSTFRDWAGETTSHARQTVEHALAHRIPDAAEAAYARGSHFVKRRKLMQDWADYLGKAMADVTPIQASKANMAAA</sequence>
<dbReference type="InterPro" id="IPR044068">
    <property type="entry name" value="CB"/>
</dbReference>
<dbReference type="PROSITE" id="PS51900">
    <property type="entry name" value="CB"/>
    <property type="match status" value="1"/>
</dbReference>
<dbReference type="InterPro" id="IPR002104">
    <property type="entry name" value="Integrase_catalytic"/>
</dbReference>
<dbReference type="Gene3D" id="1.10.443.10">
    <property type="entry name" value="Intergrase catalytic core"/>
    <property type="match status" value="1"/>
</dbReference>
<evidence type="ECO:0000256" key="3">
    <source>
        <dbReference type="ARBA" id="ARBA00023125"/>
    </source>
</evidence>
<dbReference type="InterPro" id="IPR013762">
    <property type="entry name" value="Integrase-like_cat_sf"/>
</dbReference>
<dbReference type="Proteomes" id="UP001385892">
    <property type="component" value="Unassembled WGS sequence"/>
</dbReference>
<evidence type="ECO:0000259" key="6">
    <source>
        <dbReference type="PROSITE" id="PS51898"/>
    </source>
</evidence>
<gene>
    <name evidence="8" type="ORF">WKW82_27675</name>
</gene>
<accession>A0ABU8WVD8</accession>
<evidence type="ECO:0000256" key="1">
    <source>
        <dbReference type="ARBA" id="ARBA00008857"/>
    </source>
</evidence>
<proteinExistence type="inferred from homology"/>
<dbReference type="Pfam" id="PF22022">
    <property type="entry name" value="Phage_int_M"/>
    <property type="match status" value="1"/>
</dbReference>
<dbReference type="Pfam" id="PF00589">
    <property type="entry name" value="Phage_integrase"/>
    <property type="match status" value="1"/>
</dbReference>
<evidence type="ECO:0000313" key="8">
    <source>
        <dbReference type="EMBL" id="MEJ8850447.1"/>
    </source>
</evidence>
<dbReference type="InterPro" id="IPR038488">
    <property type="entry name" value="Integrase_DNA-bd_sf"/>
</dbReference>
<evidence type="ECO:0000313" key="9">
    <source>
        <dbReference type="Proteomes" id="UP001385892"/>
    </source>
</evidence>
<dbReference type="CDD" id="cd00801">
    <property type="entry name" value="INT_P4_C"/>
    <property type="match status" value="1"/>
</dbReference>
<comment type="caution">
    <text evidence="8">The sequence shown here is derived from an EMBL/GenBank/DDBJ whole genome shotgun (WGS) entry which is preliminary data.</text>
</comment>
<keyword evidence="4" id="KW-0233">DNA recombination</keyword>
<dbReference type="InterPro" id="IPR053876">
    <property type="entry name" value="Phage_int_M"/>
</dbReference>
<dbReference type="PANTHER" id="PTHR30629:SF2">
    <property type="entry name" value="PROPHAGE INTEGRASE INTS-RELATED"/>
    <property type="match status" value="1"/>
</dbReference>
<evidence type="ECO:0000256" key="4">
    <source>
        <dbReference type="ARBA" id="ARBA00023172"/>
    </source>
</evidence>
<dbReference type="Gene3D" id="3.30.160.390">
    <property type="entry name" value="Integrase, DNA-binding domain"/>
    <property type="match status" value="1"/>
</dbReference>
<keyword evidence="3 5" id="KW-0238">DNA-binding</keyword>
<dbReference type="PROSITE" id="PS51898">
    <property type="entry name" value="TYR_RECOMBINASE"/>
    <property type="match status" value="1"/>
</dbReference>
<dbReference type="SUPFAM" id="SSF56349">
    <property type="entry name" value="DNA breaking-rejoining enzymes"/>
    <property type="match status" value="1"/>
</dbReference>
<dbReference type="Gene3D" id="1.10.150.130">
    <property type="match status" value="1"/>
</dbReference>
<name>A0ABU8WVD8_9BURK</name>
<evidence type="ECO:0000259" key="7">
    <source>
        <dbReference type="PROSITE" id="PS51900"/>
    </source>
</evidence>
<dbReference type="EMBL" id="JBBKZT010000015">
    <property type="protein sequence ID" value="MEJ8850447.1"/>
    <property type="molecule type" value="Genomic_DNA"/>
</dbReference>
<dbReference type="InterPro" id="IPR025166">
    <property type="entry name" value="Integrase_DNA_bind_dom"/>
</dbReference>
<keyword evidence="9" id="KW-1185">Reference proteome</keyword>
<dbReference type="GO" id="GO:0003677">
    <property type="term" value="F:DNA binding"/>
    <property type="evidence" value="ECO:0007669"/>
    <property type="project" value="UniProtKB-KW"/>
</dbReference>